<dbReference type="Gene3D" id="1.20.1070.10">
    <property type="entry name" value="Rhodopsin 7-helix transmembrane proteins"/>
    <property type="match status" value="1"/>
</dbReference>
<evidence type="ECO:0000256" key="11">
    <source>
        <dbReference type="SAM" id="Phobius"/>
    </source>
</evidence>
<feature type="region of interest" description="Disordered" evidence="10">
    <location>
        <begin position="1"/>
        <end position="21"/>
    </location>
</feature>
<keyword evidence="5" id="KW-0297">G-protein coupled receptor</keyword>
<keyword evidence="9" id="KW-0807">Transducer</keyword>
<feature type="compositionally biased region" description="Low complexity" evidence="10">
    <location>
        <begin position="9"/>
        <end position="20"/>
    </location>
</feature>
<organism evidence="13 14">
    <name type="scientific">Porites lobata</name>
    <dbReference type="NCBI Taxonomy" id="104759"/>
    <lineage>
        <taxon>Eukaryota</taxon>
        <taxon>Metazoa</taxon>
        <taxon>Cnidaria</taxon>
        <taxon>Anthozoa</taxon>
        <taxon>Hexacorallia</taxon>
        <taxon>Scleractinia</taxon>
        <taxon>Fungiina</taxon>
        <taxon>Poritidae</taxon>
        <taxon>Porites</taxon>
    </lineage>
</organism>
<comment type="caution">
    <text evidence="13">The sequence shown here is derived from an EMBL/GenBank/DDBJ whole genome shotgun (WGS) entry which is preliminary data.</text>
</comment>
<gene>
    <name evidence="13" type="ORF">PLOB_00008839</name>
</gene>
<feature type="compositionally biased region" description="Basic and acidic residues" evidence="10">
    <location>
        <begin position="358"/>
        <end position="368"/>
    </location>
</feature>
<accession>A0ABN8QNW3</accession>
<feature type="transmembrane region" description="Helical" evidence="11">
    <location>
        <begin position="116"/>
        <end position="137"/>
    </location>
</feature>
<evidence type="ECO:0000256" key="2">
    <source>
        <dbReference type="ARBA" id="ARBA00022475"/>
    </source>
</evidence>
<dbReference type="PANTHER" id="PTHR24246">
    <property type="entry name" value="OLFACTORY RECEPTOR AND ADENOSINE RECEPTOR"/>
    <property type="match status" value="1"/>
</dbReference>
<feature type="transmembrane region" description="Helical" evidence="11">
    <location>
        <begin position="38"/>
        <end position="63"/>
    </location>
</feature>
<dbReference type="PRINTS" id="PR00237">
    <property type="entry name" value="GPCRRHODOPSN"/>
</dbReference>
<dbReference type="InterPro" id="IPR017452">
    <property type="entry name" value="GPCR_Rhodpsn_7TM"/>
</dbReference>
<evidence type="ECO:0000256" key="5">
    <source>
        <dbReference type="ARBA" id="ARBA00023040"/>
    </source>
</evidence>
<evidence type="ECO:0000256" key="1">
    <source>
        <dbReference type="ARBA" id="ARBA00004651"/>
    </source>
</evidence>
<feature type="transmembrane region" description="Helical" evidence="11">
    <location>
        <begin position="75"/>
        <end position="96"/>
    </location>
</feature>
<keyword evidence="8" id="KW-0325">Glycoprotein</keyword>
<evidence type="ECO:0000256" key="8">
    <source>
        <dbReference type="ARBA" id="ARBA00023180"/>
    </source>
</evidence>
<dbReference type="SUPFAM" id="SSF81321">
    <property type="entry name" value="Family A G protein-coupled receptor-like"/>
    <property type="match status" value="1"/>
</dbReference>
<keyword evidence="2" id="KW-1003">Cell membrane</keyword>
<dbReference type="InterPro" id="IPR000276">
    <property type="entry name" value="GPCR_Rhodpsn"/>
</dbReference>
<keyword evidence="4 11" id="KW-1133">Transmembrane helix</keyword>
<comment type="subcellular location">
    <subcellularLocation>
        <location evidence="1">Cell membrane</location>
        <topology evidence="1">Multi-pass membrane protein</topology>
    </subcellularLocation>
</comment>
<feature type="domain" description="G-protein coupled receptors family 1 profile" evidence="12">
    <location>
        <begin position="55"/>
        <end position="292"/>
    </location>
</feature>
<keyword evidence="3 11" id="KW-0812">Transmembrane</keyword>
<keyword evidence="6 11" id="KW-0472">Membrane</keyword>
<feature type="compositionally biased region" description="Basic and acidic residues" evidence="10">
    <location>
        <begin position="332"/>
        <end position="343"/>
    </location>
</feature>
<evidence type="ECO:0000259" key="12">
    <source>
        <dbReference type="PROSITE" id="PS50262"/>
    </source>
</evidence>
<dbReference type="Proteomes" id="UP001159405">
    <property type="component" value="Unassembled WGS sequence"/>
</dbReference>
<keyword evidence="7" id="KW-0675">Receptor</keyword>
<evidence type="ECO:0000256" key="3">
    <source>
        <dbReference type="ARBA" id="ARBA00022692"/>
    </source>
</evidence>
<dbReference type="SMART" id="SM01381">
    <property type="entry name" value="7TM_GPCR_Srsx"/>
    <property type="match status" value="1"/>
</dbReference>
<evidence type="ECO:0000256" key="10">
    <source>
        <dbReference type="SAM" id="MobiDB-lite"/>
    </source>
</evidence>
<reference evidence="13 14" key="1">
    <citation type="submission" date="2022-05" db="EMBL/GenBank/DDBJ databases">
        <authorList>
            <consortium name="Genoscope - CEA"/>
            <person name="William W."/>
        </authorList>
    </citation>
    <scope>NUCLEOTIDE SEQUENCE [LARGE SCALE GENOMIC DNA]</scope>
</reference>
<feature type="transmembrane region" description="Helical" evidence="11">
    <location>
        <begin position="190"/>
        <end position="214"/>
    </location>
</feature>
<feature type="region of interest" description="Disordered" evidence="10">
    <location>
        <begin position="316"/>
        <end position="368"/>
    </location>
</feature>
<evidence type="ECO:0000256" key="6">
    <source>
        <dbReference type="ARBA" id="ARBA00023136"/>
    </source>
</evidence>
<evidence type="ECO:0000256" key="4">
    <source>
        <dbReference type="ARBA" id="ARBA00022989"/>
    </source>
</evidence>
<sequence length="368" mass="41413">MVSSRGMDSNSSNSTNSNRSAAVNPTALRGSFIDLQYLVIWCIVYLIIATFAILGNVLIIFVFSKKRNLRTRTNYFVIGLAVGDILVGTLTVPLYVTWLILLYNQDYKASSLVQTIFSPVDILSGMLSILHLMTISVERVYAIAFPLRHRTSTARINFIFLAIIWITATGIASLNFFIPKGPEWKGTFLIYSTLGFFVPFSVILFAYTSIWIIVKSRTKISRQGARVVRRESRTALTIFALILLFLITWLPFFSLNLVLFSCSKCAVSVPLQLVLFFKALHYCGSALNPVVYSARMPEFRRPITILLKERRLTGSMYRRSSDRQSLRRSTIRGKDVELSDIADHQSNGSATETADATADEKDTKKLPL</sequence>
<dbReference type="PANTHER" id="PTHR24246:SF27">
    <property type="entry name" value="ADENOSINE RECEPTOR, ISOFORM A"/>
    <property type="match status" value="1"/>
</dbReference>
<dbReference type="Pfam" id="PF00001">
    <property type="entry name" value="7tm_1"/>
    <property type="match status" value="1"/>
</dbReference>
<feature type="transmembrane region" description="Helical" evidence="11">
    <location>
        <begin position="235"/>
        <end position="260"/>
    </location>
</feature>
<evidence type="ECO:0000313" key="13">
    <source>
        <dbReference type="EMBL" id="CAH3167499.1"/>
    </source>
</evidence>
<evidence type="ECO:0000256" key="7">
    <source>
        <dbReference type="ARBA" id="ARBA00023170"/>
    </source>
</evidence>
<protein>
    <recommendedName>
        <fullName evidence="12">G-protein coupled receptors family 1 profile domain-containing protein</fullName>
    </recommendedName>
</protein>
<keyword evidence="14" id="KW-1185">Reference proteome</keyword>
<dbReference type="EMBL" id="CALNXK010000141">
    <property type="protein sequence ID" value="CAH3167499.1"/>
    <property type="molecule type" value="Genomic_DNA"/>
</dbReference>
<feature type="transmembrane region" description="Helical" evidence="11">
    <location>
        <begin position="158"/>
        <end position="178"/>
    </location>
</feature>
<name>A0ABN8QNW3_9CNID</name>
<evidence type="ECO:0000313" key="14">
    <source>
        <dbReference type="Proteomes" id="UP001159405"/>
    </source>
</evidence>
<proteinExistence type="predicted"/>
<evidence type="ECO:0000256" key="9">
    <source>
        <dbReference type="ARBA" id="ARBA00023224"/>
    </source>
</evidence>
<dbReference type="PROSITE" id="PS50262">
    <property type="entry name" value="G_PROTEIN_RECEP_F1_2"/>
    <property type="match status" value="1"/>
</dbReference>